<dbReference type="Pfam" id="PF15396">
    <property type="entry name" value="FAM60A"/>
    <property type="match status" value="1"/>
</dbReference>
<proteinExistence type="predicted"/>
<evidence type="ECO:0000313" key="2">
    <source>
        <dbReference type="Ensembl" id="ENSEBUP00000027697.1"/>
    </source>
</evidence>
<dbReference type="InterPro" id="IPR026065">
    <property type="entry name" value="FAM60A"/>
</dbReference>
<organism evidence="2 3">
    <name type="scientific">Eptatretus burgeri</name>
    <name type="common">Inshore hagfish</name>
    <dbReference type="NCBI Taxonomy" id="7764"/>
    <lineage>
        <taxon>Eukaryota</taxon>
        <taxon>Metazoa</taxon>
        <taxon>Chordata</taxon>
        <taxon>Craniata</taxon>
        <taxon>Vertebrata</taxon>
        <taxon>Cyclostomata</taxon>
        <taxon>Myxini</taxon>
        <taxon>Myxiniformes</taxon>
        <taxon>Myxinidae</taxon>
        <taxon>Eptatretinae</taxon>
        <taxon>Eptatretus</taxon>
    </lineage>
</organism>
<reference evidence="2" key="1">
    <citation type="submission" date="2025-08" db="UniProtKB">
        <authorList>
            <consortium name="Ensembl"/>
        </authorList>
    </citation>
    <scope>IDENTIFICATION</scope>
</reference>
<dbReference type="GO" id="GO:0030336">
    <property type="term" value="P:negative regulation of cell migration"/>
    <property type="evidence" value="ECO:0007669"/>
    <property type="project" value="TreeGrafter"/>
</dbReference>
<sequence length="427" mass="47281">MFGFHRPKVYRSTQGCCICKAKSSSSRFTDSRRYEAEFESCFGLVESRSGEICNACVLLVKRWKKLPAGSDRTWNHVVDARAGPGIKTTLKPKKLKSNFSPRNIGICRVKETLKKQRSDARSTASSTSPSCSPSYSTHSDDGSDTEVGGSTREPSISFLDPTYWKRFVLLAHTIITLVSPGQVVIDSPEHLFILFQIEAAGRMTYLEVSTLASKPSSLGLNPNLAIICYPAFQKQGDSSMCVPSLGWTLNWTSRLLALIGRLDPAVYFMSWRAIAGILDKFLPCWEGSDNRPSITLAKKPLRQHRRSKGAWQSSEIVFQMKSNLFLVHKCSALPVTLCEQKESVLRHRVQGSLWGGGHQPSFIQAVLREYQADCDRRAKAQLGTTTTVAGFRAKVAMGGDAPPMPAVEEHPLTPSLILCILDSVQHR</sequence>
<dbReference type="AlphaFoldDB" id="A0A8C4RBH7"/>
<accession>A0A8C4RBH7</accession>
<dbReference type="PANTHER" id="PTHR13422:SF12">
    <property type="entry name" value="SIN3-HDAC COMPLEX-ASSOCIATED FACTOR"/>
    <property type="match status" value="1"/>
</dbReference>
<dbReference type="GO" id="GO:0070822">
    <property type="term" value="C:Sin3-type complex"/>
    <property type="evidence" value="ECO:0007669"/>
    <property type="project" value="TreeGrafter"/>
</dbReference>
<keyword evidence="3" id="KW-1185">Reference proteome</keyword>
<dbReference type="PANTHER" id="PTHR13422">
    <property type="entry name" value="SIN3-HDAC COMPLEX-ASSOCIATED FACTOR"/>
    <property type="match status" value="1"/>
</dbReference>
<protein>
    <submittedName>
        <fullName evidence="2">SIN3-HDAC complex associated factor</fullName>
    </submittedName>
</protein>
<dbReference type="Ensembl" id="ENSEBUT00000028273.1">
    <property type="protein sequence ID" value="ENSEBUP00000027697.1"/>
    <property type="gene ID" value="ENSEBUG00000016954.1"/>
</dbReference>
<feature type="compositionally biased region" description="Low complexity" evidence="1">
    <location>
        <begin position="121"/>
        <end position="137"/>
    </location>
</feature>
<reference evidence="2" key="2">
    <citation type="submission" date="2025-09" db="UniProtKB">
        <authorList>
            <consortium name="Ensembl"/>
        </authorList>
    </citation>
    <scope>IDENTIFICATION</scope>
</reference>
<dbReference type="GeneTree" id="ENSGT00390000006485"/>
<feature type="region of interest" description="Disordered" evidence="1">
    <location>
        <begin position="115"/>
        <end position="153"/>
    </location>
</feature>
<evidence type="ECO:0000256" key="1">
    <source>
        <dbReference type="SAM" id="MobiDB-lite"/>
    </source>
</evidence>
<evidence type="ECO:0000313" key="3">
    <source>
        <dbReference type="Proteomes" id="UP000694388"/>
    </source>
</evidence>
<dbReference type="Proteomes" id="UP000694388">
    <property type="component" value="Unplaced"/>
</dbReference>
<name>A0A8C4RBH7_EPTBU</name>